<dbReference type="Proteomes" id="UP000058012">
    <property type="component" value="Unassembled WGS sequence"/>
</dbReference>
<dbReference type="Pfam" id="PF04267">
    <property type="entry name" value="SoxD"/>
    <property type="match status" value="1"/>
</dbReference>
<dbReference type="RefSeq" id="WP_067910667.1">
    <property type="nucleotide sequence ID" value="NZ_KQ954245.1"/>
</dbReference>
<dbReference type="EMBL" id="LLZS01000007">
    <property type="protein sequence ID" value="KUR71268.1"/>
    <property type="molecule type" value="Genomic_DNA"/>
</dbReference>
<evidence type="ECO:0000313" key="1">
    <source>
        <dbReference type="EMBL" id="KUR71268.1"/>
    </source>
</evidence>
<sequence>MYQITCPHCGPRAQTEFTYERTTDSVVDPAGDAQTAMQALYTRANPMGLDDEIWRHTYGCRAWMVLTRHRVSHEIHAVKAIGPEALP</sequence>
<accession>A0A124JUI4</accession>
<dbReference type="OrthoDB" id="7159274at2"/>
<dbReference type="GO" id="GO:0046653">
    <property type="term" value="P:tetrahydrofolate metabolic process"/>
    <property type="evidence" value="ECO:0007669"/>
    <property type="project" value="InterPro"/>
</dbReference>
<comment type="caution">
    <text evidence="1">The sequence shown here is derived from an EMBL/GenBank/DDBJ whole genome shotgun (WGS) entry which is preliminary data.</text>
</comment>
<protein>
    <submittedName>
        <fullName evidence="1">Sarcosine oxidase subunit delta</fullName>
    </submittedName>
</protein>
<evidence type="ECO:0000313" key="2">
    <source>
        <dbReference type="Proteomes" id="UP000058012"/>
    </source>
</evidence>
<keyword evidence="2" id="KW-1185">Reference proteome</keyword>
<dbReference type="AlphaFoldDB" id="A0A124JUI4"/>
<dbReference type="InterPro" id="IPR006279">
    <property type="entry name" value="SoxD"/>
</dbReference>
<name>A0A124JUI4_9SPHN</name>
<dbReference type="GO" id="GO:0008115">
    <property type="term" value="F:sarcosine oxidase activity"/>
    <property type="evidence" value="ECO:0007669"/>
    <property type="project" value="InterPro"/>
</dbReference>
<gene>
    <name evidence="1" type="ORF">AQZ52_11450</name>
</gene>
<proteinExistence type="predicted"/>
<dbReference type="InterPro" id="IPR038561">
    <property type="entry name" value="SoxD_sf"/>
</dbReference>
<reference evidence="1 2" key="1">
    <citation type="submission" date="2015-10" db="EMBL/GenBank/DDBJ databases">
        <title>Draft genome sequence of Novosphingobium fuchskuhlense DSM 25065 isolated from a surface water sample of the southwest basin of Lake Grosse Fuchskuhle.</title>
        <authorList>
            <person name="Ruckert C."/>
            <person name="Winkler A."/>
            <person name="Glaeser J."/>
            <person name="Grossart H.-P."/>
            <person name="Kalinowski J."/>
            <person name="Glaeser S."/>
        </authorList>
    </citation>
    <scope>NUCLEOTIDE SEQUENCE [LARGE SCALE GENOMIC DNA]</scope>
    <source>
        <strain evidence="1 2">FNE08-7</strain>
    </source>
</reference>
<dbReference type="Gene3D" id="3.30.2270.10">
    <property type="entry name" value="Folate-binding superfamily"/>
    <property type="match status" value="1"/>
</dbReference>
<dbReference type="STRING" id="1117702.AQZ52_11450"/>
<organism evidence="1 2">
    <name type="scientific">Novosphingobium fuchskuhlense</name>
    <dbReference type="NCBI Taxonomy" id="1117702"/>
    <lineage>
        <taxon>Bacteria</taxon>
        <taxon>Pseudomonadati</taxon>
        <taxon>Pseudomonadota</taxon>
        <taxon>Alphaproteobacteria</taxon>
        <taxon>Sphingomonadales</taxon>
        <taxon>Sphingomonadaceae</taxon>
        <taxon>Novosphingobium</taxon>
    </lineage>
</organism>